<keyword evidence="1" id="KW-0812">Transmembrane</keyword>
<dbReference type="EMBL" id="FNAF01000007">
    <property type="protein sequence ID" value="SDD79252.1"/>
    <property type="molecule type" value="Genomic_DNA"/>
</dbReference>
<feature type="transmembrane region" description="Helical" evidence="1">
    <location>
        <begin position="201"/>
        <end position="219"/>
    </location>
</feature>
<reference evidence="2 3" key="1">
    <citation type="submission" date="2016-10" db="EMBL/GenBank/DDBJ databases">
        <authorList>
            <person name="de Groot N.N."/>
        </authorList>
    </citation>
    <scope>NUCLEOTIDE SEQUENCE [LARGE SCALE GENOMIC DNA]</scope>
    <source>
        <strain evidence="2 3">DSM 20475</strain>
    </source>
</reference>
<feature type="transmembrane region" description="Helical" evidence="1">
    <location>
        <begin position="178"/>
        <end position="195"/>
    </location>
</feature>
<dbReference type="OrthoDB" id="3174396at2"/>
<dbReference type="STRING" id="2741.SAMN04489866_10726"/>
<evidence type="ECO:0000256" key="1">
    <source>
        <dbReference type="SAM" id="Phobius"/>
    </source>
</evidence>
<sequence length="243" mass="27627">MDLIICIIITILLTKVLGKHIGLWDWALYSAACIFSITATAGYVLSLQGWQLKLSTSVSAISALFDNGTLATAIFIVVMFGAVLPRKWDVRKKIMRIRGELSIVAGITLLPHLVHYLIDLMVHMDRFSHLTGRAFWLYSMVILFGVYAGAIFIPLWVTSFPRVRKLMKGKRWKALQRHAYLFYAFVYAHVVLAYASHDWQGYGVAVTAYTILFAVYLILRFYQPVKALVFAVMRVVREGRMVS</sequence>
<feature type="transmembrane region" description="Helical" evidence="1">
    <location>
        <begin position="135"/>
        <end position="157"/>
    </location>
</feature>
<keyword evidence="1" id="KW-0472">Membrane</keyword>
<keyword evidence="3" id="KW-1185">Reference proteome</keyword>
<protein>
    <submittedName>
        <fullName evidence="2">DMSO/TMAO reductase YedYZ, heme-binding membrane subunit</fullName>
    </submittedName>
</protein>
<dbReference type="RefSeq" id="WP_091791925.1">
    <property type="nucleotide sequence ID" value="NZ_FNAF01000007.1"/>
</dbReference>
<gene>
    <name evidence="2" type="ORF">SAMN04489866_10726</name>
</gene>
<accession>A0A1G6XMH7</accession>
<organism evidence="2 3">
    <name type="scientific">Peptococcus niger</name>
    <dbReference type="NCBI Taxonomy" id="2741"/>
    <lineage>
        <taxon>Bacteria</taxon>
        <taxon>Bacillati</taxon>
        <taxon>Bacillota</taxon>
        <taxon>Clostridia</taxon>
        <taxon>Eubacteriales</taxon>
        <taxon>Peptococcaceae</taxon>
        <taxon>Peptococcus</taxon>
    </lineage>
</organism>
<name>A0A1G6XMH7_PEPNI</name>
<proteinExistence type="predicted"/>
<evidence type="ECO:0000313" key="2">
    <source>
        <dbReference type="EMBL" id="SDD79252.1"/>
    </source>
</evidence>
<dbReference type="AlphaFoldDB" id="A0A1G6XMH7"/>
<evidence type="ECO:0000313" key="3">
    <source>
        <dbReference type="Proteomes" id="UP000198995"/>
    </source>
</evidence>
<dbReference type="Proteomes" id="UP000198995">
    <property type="component" value="Unassembled WGS sequence"/>
</dbReference>
<feature type="transmembrane region" description="Helical" evidence="1">
    <location>
        <begin position="101"/>
        <end position="123"/>
    </location>
</feature>
<keyword evidence="1" id="KW-1133">Transmembrane helix</keyword>
<feature type="transmembrane region" description="Helical" evidence="1">
    <location>
        <begin position="28"/>
        <end position="47"/>
    </location>
</feature>